<evidence type="ECO:0000256" key="1">
    <source>
        <dbReference type="SAM" id="MobiDB-lite"/>
    </source>
</evidence>
<dbReference type="Gene3D" id="1.10.287.110">
    <property type="entry name" value="DnaJ domain"/>
    <property type="match status" value="1"/>
</dbReference>
<dbReference type="SUPFAM" id="SSF46565">
    <property type="entry name" value="Chaperone J-domain"/>
    <property type="match status" value="1"/>
</dbReference>
<organism evidence="4 5">
    <name type="scientific">Mycena citricolor</name>
    <dbReference type="NCBI Taxonomy" id="2018698"/>
    <lineage>
        <taxon>Eukaryota</taxon>
        <taxon>Fungi</taxon>
        <taxon>Dikarya</taxon>
        <taxon>Basidiomycota</taxon>
        <taxon>Agaricomycotina</taxon>
        <taxon>Agaricomycetes</taxon>
        <taxon>Agaricomycetidae</taxon>
        <taxon>Agaricales</taxon>
        <taxon>Marasmiineae</taxon>
        <taxon>Mycenaceae</taxon>
        <taxon>Mycena</taxon>
    </lineage>
</organism>
<sequence>AATAACFPLLRQPMSFRRLETVLSSNFSQLPHNLQTLIHARLLHQSSPRYRTPFSFPTHPNPTPHEIFHLPRGASDADIKRRYIALVKQHHPDSPACRALPSDERHRRFQLVSAAYDTLRGKTVSMSGGPRRQPQDQDTWDEIDRRKNAYARYQAGYARARRAEFSSGYSPGYEDPFSWKRHRPVQDDGWVDRLILAFGFTALIVGILPMYLYPRPVYPRLPDSAFHLAQARREAMLTRDDRMRVQEHQEPDSDYEND</sequence>
<evidence type="ECO:0000259" key="3">
    <source>
        <dbReference type="PROSITE" id="PS50076"/>
    </source>
</evidence>
<name>A0AAD2Q3Y5_9AGAR</name>
<gene>
    <name evidence="4" type="ORF">MYCIT1_LOCUS20019</name>
</gene>
<dbReference type="Pfam" id="PF00226">
    <property type="entry name" value="DnaJ"/>
    <property type="match status" value="1"/>
</dbReference>
<evidence type="ECO:0000256" key="2">
    <source>
        <dbReference type="SAM" id="Phobius"/>
    </source>
</evidence>
<feature type="region of interest" description="Disordered" evidence="1">
    <location>
        <begin position="122"/>
        <end position="142"/>
    </location>
</feature>
<dbReference type="PROSITE" id="PS50076">
    <property type="entry name" value="DNAJ_2"/>
    <property type="match status" value="1"/>
</dbReference>
<feature type="domain" description="J" evidence="3">
    <location>
        <begin position="63"/>
        <end position="139"/>
    </location>
</feature>
<accession>A0AAD2Q3Y5</accession>
<dbReference type="EMBL" id="CAVNYO010000397">
    <property type="protein sequence ID" value="CAK5273488.1"/>
    <property type="molecule type" value="Genomic_DNA"/>
</dbReference>
<dbReference type="Proteomes" id="UP001295794">
    <property type="component" value="Unassembled WGS sequence"/>
</dbReference>
<evidence type="ECO:0000313" key="4">
    <source>
        <dbReference type="EMBL" id="CAK5273488.1"/>
    </source>
</evidence>
<reference evidence="4" key="1">
    <citation type="submission" date="2023-11" db="EMBL/GenBank/DDBJ databases">
        <authorList>
            <person name="De Vega J J."/>
            <person name="De Vega J J."/>
        </authorList>
    </citation>
    <scope>NUCLEOTIDE SEQUENCE</scope>
</reference>
<protein>
    <recommendedName>
        <fullName evidence="3">J domain-containing protein</fullName>
    </recommendedName>
</protein>
<feature type="transmembrane region" description="Helical" evidence="2">
    <location>
        <begin position="190"/>
        <end position="213"/>
    </location>
</feature>
<dbReference type="PRINTS" id="PR00625">
    <property type="entry name" value="JDOMAIN"/>
</dbReference>
<proteinExistence type="predicted"/>
<keyword evidence="2" id="KW-0472">Membrane</keyword>
<dbReference type="SMART" id="SM00271">
    <property type="entry name" value="DnaJ"/>
    <property type="match status" value="1"/>
</dbReference>
<evidence type="ECO:0000313" key="5">
    <source>
        <dbReference type="Proteomes" id="UP001295794"/>
    </source>
</evidence>
<dbReference type="InterPro" id="IPR001623">
    <property type="entry name" value="DnaJ_domain"/>
</dbReference>
<dbReference type="InterPro" id="IPR036869">
    <property type="entry name" value="J_dom_sf"/>
</dbReference>
<keyword evidence="5" id="KW-1185">Reference proteome</keyword>
<dbReference type="AlphaFoldDB" id="A0AAD2Q3Y5"/>
<feature type="non-terminal residue" evidence="4">
    <location>
        <position position="1"/>
    </location>
</feature>
<keyword evidence="2" id="KW-1133">Transmembrane helix</keyword>
<dbReference type="CDD" id="cd06257">
    <property type="entry name" value="DnaJ"/>
    <property type="match status" value="1"/>
</dbReference>
<comment type="caution">
    <text evidence="4">The sequence shown here is derived from an EMBL/GenBank/DDBJ whole genome shotgun (WGS) entry which is preliminary data.</text>
</comment>
<keyword evidence="2" id="KW-0812">Transmembrane</keyword>